<organism evidence="1 2">
    <name type="scientific">Amanita muscaria (strain Koide BX008)</name>
    <dbReference type="NCBI Taxonomy" id="946122"/>
    <lineage>
        <taxon>Eukaryota</taxon>
        <taxon>Fungi</taxon>
        <taxon>Dikarya</taxon>
        <taxon>Basidiomycota</taxon>
        <taxon>Agaricomycotina</taxon>
        <taxon>Agaricomycetes</taxon>
        <taxon>Agaricomycetidae</taxon>
        <taxon>Agaricales</taxon>
        <taxon>Pluteineae</taxon>
        <taxon>Amanitaceae</taxon>
        <taxon>Amanita</taxon>
    </lineage>
</organism>
<gene>
    <name evidence="1" type="ORF">M378DRAFT_161965</name>
</gene>
<dbReference type="AlphaFoldDB" id="A0A0C2WV75"/>
<protein>
    <submittedName>
        <fullName evidence="1">Uncharacterized protein</fullName>
    </submittedName>
</protein>
<name>A0A0C2WV75_AMAMK</name>
<proteinExistence type="predicted"/>
<evidence type="ECO:0000313" key="1">
    <source>
        <dbReference type="EMBL" id="KIL65657.1"/>
    </source>
</evidence>
<evidence type="ECO:0000313" key="2">
    <source>
        <dbReference type="Proteomes" id="UP000054549"/>
    </source>
</evidence>
<accession>A0A0C2WV75</accession>
<dbReference type="EMBL" id="KN818241">
    <property type="protein sequence ID" value="KIL65657.1"/>
    <property type="molecule type" value="Genomic_DNA"/>
</dbReference>
<dbReference type="HOGENOM" id="CLU_2290966_0_0_1"/>
<dbReference type="InParanoid" id="A0A0C2WV75"/>
<sequence>MLEYTDQTPPQNCYHVVVMLSECRLECYATNHLNTYFHHLLGELDVHLLLTNTRSRGYFAVVIYFYRSPRRLCGALIHERTSLVLEETDKEGYRTSELLPQ</sequence>
<reference evidence="1 2" key="1">
    <citation type="submission" date="2014-04" db="EMBL/GenBank/DDBJ databases">
        <title>Evolutionary Origins and Diversification of the Mycorrhizal Mutualists.</title>
        <authorList>
            <consortium name="DOE Joint Genome Institute"/>
            <consortium name="Mycorrhizal Genomics Consortium"/>
            <person name="Kohler A."/>
            <person name="Kuo A."/>
            <person name="Nagy L.G."/>
            <person name="Floudas D."/>
            <person name="Copeland A."/>
            <person name="Barry K.W."/>
            <person name="Cichocki N."/>
            <person name="Veneault-Fourrey C."/>
            <person name="LaButti K."/>
            <person name="Lindquist E.A."/>
            <person name="Lipzen A."/>
            <person name="Lundell T."/>
            <person name="Morin E."/>
            <person name="Murat C."/>
            <person name="Riley R."/>
            <person name="Ohm R."/>
            <person name="Sun H."/>
            <person name="Tunlid A."/>
            <person name="Henrissat B."/>
            <person name="Grigoriev I.V."/>
            <person name="Hibbett D.S."/>
            <person name="Martin F."/>
        </authorList>
    </citation>
    <scope>NUCLEOTIDE SEQUENCE [LARGE SCALE GENOMIC DNA]</scope>
    <source>
        <strain evidence="1 2">Koide BX008</strain>
    </source>
</reference>
<dbReference type="Proteomes" id="UP000054549">
    <property type="component" value="Unassembled WGS sequence"/>
</dbReference>
<keyword evidence="2" id="KW-1185">Reference proteome</keyword>